<proteinExistence type="predicted"/>
<evidence type="ECO:0000313" key="2">
    <source>
        <dbReference type="Proteomes" id="UP000756132"/>
    </source>
</evidence>
<dbReference type="RefSeq" id="XP_047758215.1">
    <property type="nucleotide sequence ID" value="XM_047902327.1"/>
</dbReference>
<gene>
    <name evidence="1" type="ORF">CLAFUR5_03179</name>
</gene>
<sequence>MAFFGPAGPHMDMWGNAVFNPMDPFSSEVDIQDVWPYMQGNYNRGYHRGFNDGSWNTMGAMNMMAGGPYRRPRRRGNHWHGHLHLQAGMGFDPRFMGPYGYGAIGAGMGLGLGGAYGGGYPGGYGGGLAGIGGGYGGGFLLDRPAIPAPQLLVNNPLAIL</sequence>
<organism evidence="1 2">
    <name type="scientific">Passalora fulva</name>
    <name type="common">Tomato leaf mold</name>
    <name type="synonym">Cladosporium fulvum</name>
    <dbReference type="NCBI Taxonomy" id="5499"/>
    <lineage>
        <taxon>Eukaryota</taxon>
        <taxon>Fungi</taxon>
        <taxon>Dikarya</taxon>
        <taxon>Ascomycota</taxon>
        <taxon>Pezizomycotina</taxon>
        <taxon>Dothideomycetes</taxon>
        <taxon>Dothideomycetidae</taxon>
        <taxon>Mycosphaerellales</taxon>
        <taxon>Mycosphaerellaceae</taxon>
        <taxon>Fulvia</taxon>
    </lineage>
</organism>
<name>A0A9Q8LAI9_PASFU</name>
<protein>
    <submittedName>
        <fullName evidence="1">Uncharacterized protein</fullName>
    </submittedName>
</protein>
<keyword evidence="2" id="KW-1185">Reference proteome</keyword>
<dbReference type="EMBL" id="CP090164">
    <property type="protein sequence ID" value="UJO13849.1"/>
    <property type="molecule type" value="Genomic_DNA"/>
</dbReference>
<reference evidence="1" key="2">
    <citation type="journal article" date="2022" name="Microb. Genom.">
        <title>A chromosome-scale genome assembly of the tomato pathogen Cladosporium fulvum reveals a compartmentalized genome architecture and the presence of a dispensable chromosome.</title>
        <authorList>
            <person name="Zaccaron A.Z."/>
            <person name="Chen L.H."/>
            <person name="Samaras A."/>
            <person name="Stergiopoulos I."/>
        </authorList>
    </citation>
    <scope>NUCLEOTIDE SEQUENCE</scope>
    <source>
        <strain evidence="1">Race5_Kim</strain>
    </source>
</reference>
<accession>A0A9Q8LAI9</accession>
<dbReference type="AlphaFoldDB" id="A0A9Q8LAI9"/>
<dbReference type="KEGG" id="ffu:CLAFUR5_03179"/>
<evidence type="ECO:0000313" key="1">
    <source>
        <dbReference type="EMBL" id="UJO13849.1"/>
    </source>
</evidence>
<dbReference type="OrthoDB" id="10533484at2759"/>
<dbReference type="GeneID" id="71983057"/>
<reference evidence="1" key="1">
    <citation type="submission" date="2021-12" db="EMBL/GenBank/DDBJ databases">
        <authorList>
            <person name="Zaccaron A."/>
            <person name="Stergiopoulos I."/>
        </authorList>
    </citation>
    <scope>NUCLEOTIDE SEQUENCE</scope>
    <source>
        <strain evidence="1">Race5_Kim</strain>
    </source>
</reference>
<dbReference type="OMA" id="PRYSAMG"/>
<dbReference type="Proteomes" id="UP000756132">
    <property type="component" value="Chromosome 2"/>
</dbReference>